<evidence type="ECO:0000256" key="1">
    <source>
        <dbReference type="SAM" id="MobiDB-lite"/>
    </source>
</evidence>
<dbReference type="VEuPathDB" id="FungiDB:CIMG_03900"/>
<dbReference type="KEGG" id="cim:CIMG_03900"/>
<keyword evidence="3" id="KW-1185">Reference proteome</keyword>
<name>J3KCC6_COCIM</name>
<feature type="compositionally biased region" description="Basic and acidic residues" evidence="1">
    <location>
        <begin position="145"/>
        <end position="156"/>
    </location>
</feature>
<dbReference type="RefSeq" id="XP_001244459.2">
    <property type="nucleotide sequence ID" value="XM_001244458.2"/>
</dbReference>
<gene>
    <name evidence="2" type="ORF">CIMG_03900</name>
</gene>
<dbReference type="AlphaFoldDB" id="J3KCC6"/>
<feature type="region of interest" description="Disordered" evidence="1">
    <location>
        <begin position="32"/>
        <end position="70"/>
    </location>
</feature>
<reference evidence="3" key="1">
    <citation type="journal article" date="2009" name="Genome Res.">
        <title>Comparative genomic analyses of the human fungal pathogens Coccidioides and their relatives.</title>
        <authorList>
            <person name="Sharpton T.J."/>
            <person name="Stajich J.E."/>
            <person name="Rounsley S.D."/>
            <person name="Gardner M.J."/>
            <person name="Wortman J.R."/>
            <person name="Jordar V.S."/>
            <person name="Maiti R."/>
            <person name="Kodira C.D."/>
            <person name="Neafsey D.E."/>
            <person name="Zeng Q."/>
            <person name="Hung C.-Y."/>
            <person name="McMahan C."/>
            <person name="Muszewska A."/>
            <person name="Grynberg M."/>
            <person name="Mandel M.A."/>
            <person name="Kellner E.M."/>
            <person name="Barker B.M."/>
            <person name="Galgiani J.N."/>
            <person name="Orbach M.J."/>
            <person name="Kirkland T.N."/>
            <person name="Cole G.T."/>
            <person name="Henn M.R."/>
            <person name="Birren B.W."/>
            <person name="Taylor J.W."/>
        </authorList>
    </citation>
    <scope>NUCLEOTIDE SEQUENCE [LARGE SCALE GENOMIC DNA]</scope>
    <source>
        <strain evidence="3">RS</strain>
    </source>
</reference>
<evidence type="ECO:0000313" key="2">
    <source>
        <dbReference type="EMBL" id="EAS32876.3"/>
    </source>
</evidence>
<reference evidence="3" key="2">
    <citation type="journal article" date="2010" name="Genome Res.">
        <title>Population genomic sequencing of Coccidioides fungi reveals recent hybridization and transposon control.</title>
        <authorList>
            <person name="Neafsey D.E."/>
            <person name="Barker B.M."/>
            <person name="Sharpton T.J."/>
            <person name="Stajich J.E."/>
            <person name="Park D.J."/>
            <person name="Whiston E."/>
            <person name="Hung C.-Y."/>
            <person name="McMahan C."/>
            <person name="White J."/>
            <person name="Sykes S."/>
            <person name="Heiman D."/>
            <person name="Young S."/>
            <person name="Zeng Q."/>
            <person name="Abouelleil A."/>
            <person name="Aftuck L."/>
            <person name="Bessette D."/>
            <person name="Brown A."/>
            <person name="FitzGerald M."/>
            <person name="Lui A."/>
            <person name="Macdonald J.P."/>
            <person name="Priest M."/>
            <person name="Orbach M.J."/>
            <person name="Galgiani J.N."/>
            <person name="Kirkland T.N."/>
            <person name="Cole G.T."/>
            <person name="Birren B.W."/>
            <person name="Henn M.R."/>
            <person name="Taylor J.W."/>
            <person name="Rounsley S.D."/>
        </authorList>
    </citation>
    <scope>GENOME REANNOTATION</scope>
    <source>
        <strain evidence="3">RS</strain>
    </source>
</reference>
<dbReference type="GeneID" id="4563676"/>
<accession>J3KCC6</accession>
<dbReference type="OrthoDB" id="4161285at2759"/>
<feature type="region of interest" description="Disordered" evidence="1">
    <location>
        <begin position="145"/>
        <end position="186"/>
    </location>
</feature>
<evidence type="ECO:0000313" key="3">
    <source>
        <dbReference type="Proteomes" id="UP000001261"/>
    </source>
</evidence>
<dbReference type="InParanoid" id="J3KCC6"/>
<organism evidence="2 3">
    <name type="scientific">Coccidioides immitis (strain RS)</name>
    <name type="common">Valley fever fungus</name>
    <dbReference type="NCBI Taxonomy" id="246410"/>
    <lineage>
        <taxon>Eukaryota</taxon>
        <taxon>Fungi</taxon>
        <taxon>Dikarya</taxon>
        <taxon>Ascomycota</taxon>
        <taxon>Pezizomycotina</taxon>
        <taxon>Eurotiomycetes</taxon>
        <taxon>Eurotiomycetidae</taxon>
        <taxon>Onygenales</taxon>
        <taxon>Onygenaceae</taxon>
        <taxon>Coccidioides</taxon>
    </lineage>
</organism>
<dbReference type="STRING" id="246410.J3KCC6"/>
<dbReference type="Proteomes" id="UP000001261">
    <property type="component" value="Unassembled WGS sequence"/>
</dbReference>
<proteinExistence type="predicted"/>
<sequence>MSPGRSFCYRKAHYLRATAAFGQDARLSLIADSRGDNQPSPRRLYYPHPSLAMSQLPPSPPPEPRLEPQQPVPLTASVRITPIHELLPDIRVPAEPLPPHRYHPVTCAPLDVVELSLELQQLRKEHTTPVAALKAQRELAKEVKRRMEQTEAKMDSIQKQMKRKTEERDTERRVFSKIKKEKEGKM</sequence>
<feature type="compositionally biased region" description="Basic and acidic residues" evidence="1">
    <location>
        <begin position="163"/>
        <end position="186"/>
    </location>
</feature>
<protein>
    <submittedName>
        <fullName evidence="2">Uncharacterized protein</fullName>
    </submittedName>
</protein>
<dbReference type="EMBL" id="GG704916">
    <property type="protein sequence ID" value="EAS32876.3"/>
    <property type="molecule type" value="Genomic_DNA"/>
</dbReference>